<organism evidence="1 2">
    <name type="scientific">Citrus x changshan-huyou</name>
    <dbReference type="NCBI Taxonomy" id="2935761"/>
    <lineage>
        <taxon>Eukaryota</taxon>
        <taxon>Viridiplantae</taxon>
        <taxon>Streptophyta</taxon>
        <taxon>Embryophyta</taxon>
        <taxon>Tracheophyta</taxon>
        <taxon>Spermatophyta</taxon>
        <taxon>Magnoliopsida</taxon>
        <taxon>eudicotyledons</taxon>
        <taxon>Gunneridae</taxon>
        <taxon>Pentapetalae</taxon>
        <taxon>rosids</taxon>
        <taxon>malvids</taxon>
        <taxon>Sapindales</taxon>
        <taxon>Rutaceae</taxon>
        <taxon>Aurantioideae</taxon>
        <taxon>Citrus</taxon>
    </lineage>
</organism>
<dbReference type="Proteomes" id="UP001428341">
    <property type="component" value="Unassembled WGS sequence"/>
</dbReference>
<accession>A0AAP0MAE5</accession>
<name>A0AAP0MAE5_9ROSI</name>
<evidence type="ECO:0000313" key="2">
    <source>
        <dbReference type="Proteomes" id="UP001428341"/>
    </source>
</evidence>
<dbReference type="EMBL" id="JBCGBO010000005">
    <property type="protein sequence ID" value="KAK9201714.1"/>
    <property type="molecule type" value="Genomic_DNA"/>
</dbReference>
<reference evidence="1 2" key="1">
    <citation type="submission" date="2024-05" db="EMBL/GenBank/DDBJ databases">
        <title>Haplotype-resolved chromosome-level genome assembly of Huyou (Citrus changshanensis).</title>
        <authorList>
            <person name="Miao C."/>
            <person name="Chen W."/>
            <person name="Wu Y."/>
            <person name="Wang L."/>
            <person name="Zhao S."/>
            <person name="Grierson D."/>
            <person name="Xu C."/>
            <person name="Chen K."/>
        </authorList>
    </citation>
    <scope>NUCLEOTIDE SEQUENCE [LARGE SCALE GENOMIC DNA]</scope>
    <source>
        <strain evidence="1">01-14</strain>
        <tissue evidence="1">Leaf</tissue>
    </source>
</reference>
<gene>
    <name evidence="1" type="ORF">WN944_016920</name>
</gene>
<keyword evidence="2" id="KW-1185">Reference proteome</keyword>
<evidence type="ECO:0000313" key="1">
    <source>
        <dbReference type="EMBL" id="KAK9201714.1"/>
    </source>
</evidence>
<protein>
    <submittedName>
        <fullName evidence="1">Uncharacterized protein</fullName>
    </submittedName>
</protein>
<comment type="caution">
    <text evidence="1">The sequence shown here is derived from an EMBL/GenBank/DDBJ whole genome shotgun (WGS) entry which is preliminary data.</text>
</comment>
<proteinExistence type="predicted"/>
<sequence length="97" mass="11124">MDENHLHLQTTIEWLKGASIIHGQGLLDTSALEGIQVLRVTCRIFTLQLHHTNSPCRNLIFSLDEDGNWEAVAIAMFRHLLTSVFHFAPLPRFKYAR</sequence>
<dbReference type="AlphaFoldDB" id="A0AAP0MAE5"/>